<dbReference type="EMBL" id="KZ293417">
    <property type="protein sequence ID" value="PBK75337.1"/>
    <property type="molecule type" value="Genomic_DNA"/>
</dbReference>
<keyword evidence="1" id="KW-0812">Transmembrane</keyword>
<dbReference type="Proteomes" id="UP000218334">
    <property type="component" value="Unassembled WGS sequence"/>
</dbReference>
<sequence length="123" mass="12365">MPKLRPYFIIGGVIVGIALTPVILPPALGLLGFGAAGPVAGEQALSSGDDGFSDWTFNAGGLAAVAQSGMGNVVAGGLFALLQSIAMGGSIPAIVYIIPGAVIGGIAGWLVGWIVDWLVDWFQ</sequence>
<evidence type="ECO:0000313" key="3">
    <source>
        <dbReference type="Proteomes" id="UP000218334"/>
    </source>
</evidence>
<accession>A0A2H3CEY6</accession>
<evidence type="ECO:0000256" key="1">
    <source>
        <dbReference type="SAM" id="Phobius"/>
    </source>
</evidence>
<proteinExistence type="predicted"/>
<dbReference type="InterPro" id="IPR038213">
    <property type="entry name" value="IFI6/IFI27-like_sf"/>
</dbReference>
<organism evidence="2 3">
    <name type="scientific">Armillaria solidipes</name>
    <dbReference type="NCBI Taxonomy" id="1076256"/>
    <lineage>
        <taxon>Eukaryota</taxon>
        <taxon>Fungi</taxon>
        <taxon>Dikarya</taxon>
        <taxon>Basidiomycota</taxon>
        <taxon>Agaricomycotina</taxon>
        <taxon>Agaricomycetes</taxon>
        <taxon>Agaricomycetidae</taxon>
        <taxon>Agaricales</taxon>
        <taxon>Marasmiineae</taxon>
        <taxon>Physalacriaceae</taxon>
        <taxon>Armillaria</taxon>
    </lineage>
</organism>
<name>A0A2H3CEY6_9AGAR</name>
<dbReference type="AlphaFoldDB" id="A0A2H3CEY6"/>
<protein>
    <submittedName>
        <fullName evidence="2">Uncharacterized protein</fullName>
    </submittedName>
</protein>
<reference evidence="3" key="1">
    <citation type="journal article" date="2017" name="Nat. Ecol. Evol.">
        <title>Genome expansion and lineage-specific genetic innovations in the forest pathogenic fungi Armillaria.</title>
        <authorList>
            <person name="Sipos G."/>
            <person name="Prasanna A.N."/>
            <person name="Walter M.C."/>
            <person name="O'Connor E."/>
            <person name="Balint B."/>
            <person name="Krizsan K."/>
            <person name="Kiss B."/>
            <person name="Hess J."/>
            <person name="Varga T."/>
            <person name="Slot J."/>
            <person name="Riley R."/>
            <person name="Boka B."/>
            <person name="Rigling D."/>
            <person name="Barry K."/>
            <person name="Lee J."/>
            <person name="Mihaltcheva S."/>
            <person name="LaButti K."/>
            <person name="Lipzen A."/>
            <person name="Waldron R."/>
            <person name="Moloney N.M."/>
            <person name="Sperisen C."/>
            <person name="Kredics L."/>
            <person name="Vagvoelgyi C."/>
            <person name="Patrignani A."/>
            <person name="Fitzpatrick D."/>
            <person name="Nagy I."/>
            <person name="Doyle S."/>
            <person name="Anderson J.B."/>
            <person name="Grigoriev I.V."/>
            <person name="Gueldener U."/>
            <person name="Muensterkoetter M."/>
            <person name="Nagy L.G."/>
        </authorList>
    </citation>
    <scope>NUCLEOTIDE SEQUENCE [LARGE SCALE GENOMIC DNA]</scope>
    <source>
        <strain evidence="3">28-4</strain>
    </source>
</reference>
<feature type="transmembrane region" description="Helical" evidence="1">
    <location>
        <begin position="55"/>
        <end position="82"/>
    </location>
</feature>
<feature type="transmembrane region" description="Helical" evidence="1">
    <location>
        <begin position="94"/>
        <end position="115"/>
    </location>
</feature>
<feature type="transmembrane region" description="Helical" evidence="1">
    <location>
        <begin position="7"/>
        <end position="35"/>
    </location>
</feature>
<keyword evidence="1" id="KW-0472">Membrane</keyword>
<keyword evidence="1" id="KW-1133">Transmembrane helix</keyword>
<keyword evidence="3" id="KW-1185">Reference proteome</keyword>
<dbReference type="Gene3D" id="6.10.110.10">
    <property type="match status" value="1"/>
</dbReference>
<evidence type="ECO:0000313" key="2">
    <source>
        <dbReference type="EMBL" id="PBK75337.1"/>
    </source>
</evidence>
<gene>
    <name evidence="2" type="ORF">ARMSODRAFT_970023</name>
</gene>